<dbReference type="AlphaFoldDB" id="A0A7Z9BUE2"/>
<dbReference type="Gene3D" id="3.40.33.10">
    <property type="entry name" value="CAP"/>
    <property type="match status" value="1"/>
</dbReference>
<dbReference type="PROSITE" id="PS51820">
    <property type="entry name" value="PA14"/>
    <property type="match status" value="1"/>
</dbReference>
<dbReference type="Proteomes" id="UP000184550">
    <property type="component" value="Unassembled WGS sequence"/>
</dbReference>
<dbReference type="OrthoDB" id="468515at2"/>
<name>A0A7Z9BUE2_9CYAN</name>
<evidence type="ECO:0000313" key="3">
    <source>
        <dbReference type="Proteomes" id="UP000184550"/>
    </source>
</evidence>
<dbReference type="CDD" id="cd05379">
    <property type="entry name" value="CAP_bacterial"/>
    <property type="match status" value="1"/>
</dbReference>
<proteinExistence type="predicted"/>
<reference evidence="2" key="1">
    <citation type="submission" date="2019-10" db="EMBL/GenBank/DDBJ databases">
        <authorList>
            <consortium name="Genoscope - CEA"/>
            <person name="William W."/>
        </authorList>
    </citation>
    <scope>NUCLEOTIDE SEQUENCE [LARGE SCALE GENOMIC DNA]</scope>
    <source>
        <strain evidence="2">BBR_PRJEB10992</strain>
    </source>
</reference>
<accession>A0A7Z9BUE2</accession>
<dbReference type="InterPro" id="IPR037524">
    <property type="entry name" value="PA14/GLEYA"/>
</dbReference>
<dbReference type="EMBL" id="CZCU02000149">
    <property type="protein sequence ID" value="VXD21572.1"/>
    <property type="molecule type" value="Genomic_DNA"/>
</dbReference>
<keyword evidence="3" id="KW-1185">Reference proteome</keyword>
<sequence>MFEVNPNPPSANAITSLADTNTFLAEQVMPKVYQQLQLFASDPTFVDQLKLPFGDSLDIQKAQTLATEWLTGNFSTLAPIKIVASADIKGSSGAFADTTNQIYLAEDILTGSNVNQAVSVVLEEIGHSIDPRLNSSDSLGDEGEIFANIVQGKVLSSKQIQTLKAENDHATITIDGNILSVEFNDEVYDYYSQNWGGEIFDWTTGQNESKGWYPFTRNDQSSVTTRNSISRNWGNGSPSDVGSDYFGVNLYTITNFEAGNTYNFSVTADDFYRVGVIPVNAYDSNQWVNISGQDWNWLNDANSTKQYTFTPTTTGEYWVYAGYAEKQDTASFNISWTTNVNPNPINPTPFPSSTDGLESEEVKLYNLVNEYRTQNGLPPIAVSKALTTVANRHVIDLGENIGQVTHAWSDAAYDSNNSSTWPNMWRAPERLNTGYSGYGYEVVTGYSGFNSPSMSAEEALNSWKNSPPHNSVILNQGIWSDRPWGALGVGLYEGYGALWFGEEVDPTGQPLVS</sequence>
<gene>
    <name evidence="2" type="ORF">PL8927_720075</name>
</gene>
<comment type="caution">
    <text evidence="2">The sequence shown here is derived from an EMBL/GenBank/DDBJ whole genome shotgun (WGS) entry which is preliminary data.</text>
</comment>
<dbReference type="InterPro" id="IPR014044">
    <property type="entry name" value="CAP_dom"/>
</dbReference>
<dbReference type="RefSeq" id="WP_083623917.1">
    <property type="nucleotide sequence ID" value="NZ_LR734877.1"/>
</dbReference>
<protein>
    <recommendedName>
        <fullName evidence="1">PA14 domain-containing protein</fullName>
    </recommendedName>
</protein>
<feature type="domain" description="PA14" evidence="1">
    <location>
        <begin position="190"/>
        <end position="352"/>
    </location>
</feature>
<organism evidence="2 3">
    <name type="scientific">Planktothrix serta PCC 8927</name>
    <dbReference type="NCBI Taxonomy" id="671068"/>
    <lineage>
        <taxon>Bacteria</taxon>
        <taxon>Bacillati</taxon>
        <taxon>Cyanobacteriota</taxon>
        <taxon>Cyanophyceae</taxon>
        <taxon>Oscillatoriophycideae</taxon>
        <taxon>Oscillatoriales</taxon>
        <taxon>Microcoleaceae</taxon>
        <taxon>Planktothrix</taxon>
    </lineage>
</organism>
<dbReference type="InterPro" id="IPR035940">
    <property type="entry name" value="CAP_sf"/>
</dbReference>
<evidence type="ECO:0000259" key="1">
    <source>
        <dbReference type="PROSITE" id="PS51820"/>
    </source>
</evidence>
<dbReference type="Pfam" id="PF00188">
    <property type="entry name" value="CAP"/>
    <property type="match status" value="1"/>
</dbReference>
<evidence type="ECO:0000313" key="2">
    <source>
        <dbReference type="EMBL" id="VXD21572.1"/>
    </source>
</evidence>